<dbReference type="GO" id="GO:0003723">
    <property type="term" value="F:RNA binding"/>
    <property type="evidence" value="ECO:0007669"/>
    <property type="project" value="UniProtKB-UniRule"/>
</dbReference>
<proteinExistence type="predicted"/>
<dbReference type="SMART" id="SM00360">
    <property type="entry name" value="RRM"/>
    <property type="match status" value="1"/>
</dbReference>
<dbReference type="PANTHER" id="PTHR12271">
    <property type="entry name" value="POLY A POLYMERASE CID PAP -RELATED"/>
    <property type="match status" value="1"/>
</dbReference>
<comment type="caution">
    <text evidence="5">The sequence shown here is derived from an EMBL/GenBank/DDBJ whole genome shotgun (WGS) entry which is preliminary data.</text>
</comment>
<protein>
    <recommendedName>
        <fullName evidence="4">RRM domain-containing protein</fullName>
    </recommendedName>
</protein>
<reference evidence="5" key="1">
    <citation type="submission" date="2022-12" db="EMBL/GenBank/DDBJ databases">
        <title>Chromosome-level genome assembly of the bean flower thrips Megalurothrips usitatus.</title>
        <authorList>
            <person name="Ma L."/>
            <person name="Liu Q."/>
            <person name="Li H."/>
            <person name="Cai W."/>
        </authorList>
    </citation>
    <scope>NUCLEOTIDE SEQUENCE</scope>
    <source>
        <strain evidence="5">Cailab_2022a</strain>
    </source>
</reference>
<evidence type="ECO:0000259" key="4">
    <source>
        <dbReference type="PROSITE" id="PS50102"/>
    </source>
</evidence>
<dbReference type="InterPro" id="IPR012677">
    <property type="entry name" value="Nucleotide-bd_a/b_plait_sf"/>
</dbReference>
<keyword evidence="6" id="KW-1185">Reference proteome</keyword>
<sequence length="726" mass="83151">MSSSRNHFSCKPCAEFEAYSKIIDSNGLYVSDLHPQATEDELYNVFNNFGQVADFYMPENGSYCLVHYTDRRAADEMLTYPTGIFGRQFRVRPRFPSKADEEKRAELNEVHKSHEQLLKSISEKSNFMEQVSSFLKASEAGETEIQNQYEVCRFIEDALKRLSSDYKVLPFGSSVTGLAFKHSDLDLFYGKEAHCTAPNITDVFQRVRRCLEKLNVSLESLRAIPNARVPIIKFVHKSTGLSCDLSFRNSMGVQNSRLIKFLISLDSRIKPFFMIVKYWAKLHRLTGRRLSNYALIMLMISFLQSLNDPILPPLYILQDEAVEKWVAGWNAGFDDDPTKLTPISNNLSLEELLTQFFDSVVRTDFENHVLCPYLGCFLPKELFYNMSKLPRRLDLYVRNVRAGKNPLKAGLSICLQDPIELNLNITQNVAKHDFKCLRDHCAIAAQLSIASPPHLFLSKLLSTSYDYLSSSHKRTWLPNPLHVCSVRPFMTLHIPYPEYVTDNITWTCEFTKKIILIFKKVLKVHVEDVKKGEDRKPGSDQDLLCKGSQVLWVNRDKLSNLWSSAKQAHPRNRANSNDEIVEVLDDSEPSGSMQSGGQGRKRKRDIEQNCANKRREIETVCLQDESSSSDVEITVIDLDQSTTNTSAPRSVEEEINLTNEMVKRGHAKPAAQWILDFYCKICRDVNNVRIELSDRRSKNNYFSSLCAFLEEFLSRHVTRSEATTSK</sequence>
<dbReference type="SUPFAM" id="SSF81301">
    <property type="entry name" value="Nucleotidyltransferase"/>
    <property type="match status" value="1"/>
</dbReference>
<dbReference type="InterPro" id="IPR000504">
    <property type="entry name" value="RRM_dom"/>
</dbReference>
<dbReference type="SUPFAM" id="SSF81631">
    <property type="entry name" value="PAP/OAS1 substrate-binding domain"/>
    <property type="match status" value="1"/>
</dbReference>
<dbReference type="Pfam" id="PF22600">
    <property type="entry name" value="MTPAP-like_central"/>
    <property type="match status" value="1"/>
</dbReference>
<organism evidence="5 6">
    <name type="scientific">Megalurothrips usitatus</name>
    <name type="common">bean blossom thrips</name>
    <dbReference type="NCBI Taxonomy" id="439358"/>
    <lineage>
        <taxon>Eukaryota</taxon>
        <taxon>Metazoa</taxon>
        <taxon>Ecdysozoa</taxon>
        <taxon>Arthropoda</taxon>
        <taxon>Hexapoda</taxon>
        <taxon>Insecta</taxon>
        <taxon>Pterygota</taxon>
        <taxon>Neoptera</taxon>
        <taxon>Paraneoptera</taxon>
        <taxon>Thysanoptera</taxon>
        <taxon>Terebrantia</taxon>
        <taxon>Thripoidea</taxon>
        <taxon>Thripidae</taxon>
        <taxon>Megalurothrips</taxon>
    </lineage>
</organism>
<dbReference type="Proteomes" id="UP001075354">
    <property type="component" value="Chromosome 12"/>
</dbReference>
<dbReference type="InterPro" id="IPR043519">
    <property type="entry name" value="NT_sf"/>
</dbReference>
<evidence type="ECO:0000313" key="6">
    <source>
        <dbReference type="Proteomes" id="UP001075354"/>
    </source>
</evidence>
<keyword evidence="1 2" id="KW-0694">RNA-binding</keyword>
<dbReference type="GO" id="GO:0031123">
    <property type="term" value="P:RNA 3'-end processing"/>
    <property type="evidence" value="ECO:0007669"/>
    <property type="project" value="TreeGrafter"/>
</dbReference>
<feature type="region of interest" description="Disordered" evidence="3">
    <location>
        <begin position="584"/>
        <end position="606"/>
    </location>
</feature>
<evidence type="ECO:0000256" key="1">
    <source>
        <dbReference type="ARBA" id="ARBA00022884"/>
    </source>
</evidence>
<dbReference type="CDD" id="cd05402">
    <property type="entry name" value="NT_PAP_TUTase"/>
    <property type="match status" value="1"/>
</dbReference>
<dbReference type="InterPro" id="IPR054708">
    <property type="entry name" value="MTPAP-like_central"/>
</dbReference>
<accession>A0AAV7XBY4</accession>
<dbReference type="InterPro" id="IPR035979">
    <property type="entry name" value="RBD_domain_sf"/>
</dbReference>
<evidence type="ECO:0000256" key="2">
    <source>
        <dbReference type="PROSITE-ProRule" id="PRU00176"/>
    </source>
</evidence>
<dbReference type="PANTHER" id="PTHR12271:SF66">
    <property type="entry name" value="TERMINAL URIDYLYLTRANSFERASE TAILOR"/>
    <property type="match status" value="1"/>
</dbReference>
<dbReference type="GO" id="GO:0050265">
    <property type="term" value="F:RNA uridylyltransferase activity"/>
    <property type="evidence" value="ECO:0007669"/>
    <property type="project" value="TreeGrafter"/>
</dbReference>
<name>A0AAV7XBY4_9NEOP</name>
<dbReference type="PROSITE" id="PS50102">
    <property type="entry name" value="RRM"/>
    <property type="match status" value="1"/>
</dbReference>
<feature type="domain" description="RRM" evidence="4">
    <location>
        <begin position="26"/>
        <end position="96"/>
    </location>
</feature>
<dbReference type="AlphaFoldDB" id="A0AAV7XBY4"/>
<dbReference type="Gene3D" id="1.10.1410.10">
    <property type="match status" value="1"/>
</dbReference>
<dbReference type="Pfam" id="PF00076">
    <property type="entry name" value="RRM_1"/>
    <property type="match status" value="1"/>
</dbReference>
<dbReference type="Gene3D" id="3.30.460.10">
    <property type="entry name" value="Beta Polymerase, domain 2"/>
    <property type="match status" value="1"/>
</dbReference>
<evidence type="ECO:0000313" key="5">
    <source>
        <dbReference type="EMBL" id="KAJ1522393.1"/>
    </source>
</evidence>
<dbReference type="Gene3D" id="3.30.70.330">
    <property type="match status" value="1"/>
</dbReference>
<gene>
    <name evidence="5" type="ORF">ONE63_002681</name>
</gene>
<dbReference type="CDD" id="cd00590">
    <property type="entry name" value="RRM_SF"/>
    <property type="match status" value="1"/>
</dbReference>
<evidence type="ECO:0000256" key="3">
    <source>
        <dbReference type="SAM" id="MobiDB-lite"/>
    </source>
</evidence>
<dbReference type="EMBL" id="JAPTSV010000012">
    <property type="protein sequence ID" value="KAJ1522393.1"/>
    <property type="molecule type" value="Genomic_DNA"/>
</dbReference>
<dbReference type="SUPFAM" id="SSF54928">
    <property type="entry name" value="RNA-binding domain, RBD"/>
    <property type="match status" value="1"/>
</dbReference>